<evidence type="ECO:0000313" key="3">
    <source>
        <dbReference type="Proteomes" id="UP001222027"/>
    </source>
</evidence>
<dbReference type="AlphaFoldDB" id="A0AAV8RCU0"/>
<evidence type="ECO:0000313" key="2">
    <source>
        <dbReference type="EMBL" id="KAJ8498117.1"/>
    </source>
</evidence>
<feature type="compositionally biased region" description="Basic and acidic residues" evidence="1">
    <location>
        <begin position="31"/>
        <end position="40"/>
    </location>
</feature>
<reference evidence="2 3" key="1">
    <citation type="submission" date="2022-12" db="EMBL/GenBank/DDBJ databases">
        <title>Chromosome-scale assembly of the Ensete ventricosum genome.</title>
        <authorList>
            <person name="Dussert Y."/>
            <person name="Stocks J."/>
            <person name="Wendawek A."/>
            <person name="Woldeyes F."/>
            <person name="Nichols R.A."/>
            <person name="Borrell J.S."/>
        </authorList>
    </citation>
    <scope>NUCLEOTIDE SEQUENCE [LARGE SCALE GENOMIC DNA]</scope>
    <source>
        <strain evidence="3">cv. Maze</strain>
        <tissue evidence="2">Seeds</tissue>
    </source>
</reference>
<proteinExistence type="predicted"/>
<protein>
    <submittedName>
        <fullName evidence="2">Uncharacterized protein</fullName>
    </submittedName>
</protein>
<comment type="caution">
    <text evidence="2">The sequence shown here is derived from an EMBL/GenBank/DDBJ whole genome shotgun (WGS) entry which is preliminary data.</text>
</comment>
<organism evidence="2 3">
    <name type="scientific">Ensete ventricosum</name>
    <name type="common">Abyssinian banana</name>
    <name type="synonym">Musa ensete</name>
    <dbReference type="NCBI Taxonomy" id="4639"/>
    <lineage>
        <taxon>Eukaryota</taxon>
        <taxon>Viridiplantae</taxon>
        <taxon>Streptophyta</taxon>
        <taxon>Embryophyta</taxon>
        <taxon>Tracheophyta</taxon>
        <taxon>Spermatophyta</taxon>
        <taxon>Magnoliopsida</taxon>
        <taxon>Liliopsida</taxon>
        <taxon>Zingiberales</taxon>
        <taxon>Musaceae</taxon>
        <taxon>Ensete</taxon>
    </lineage>
</organism>
<gene>
    <name evidence="2" type="ORF">OPV22_008669</name>
</gene>
<feature type="region of interest" description="Disordered" evidence="1">
    <location>
        <begin position="17"/>
        <end position="40"/>
    </location>
</feature>
<accession>A0AAV8RCU0</accession>
<sequence>MWPRHRPRRLRITSHLIYSPPLPSPGGSKRSQREVEGVTERQSKAELLHLLRTGFLRVSPSLRQRRENELCHMLMLLYWLDGTRSSMLKGIGH</sequence>
<dbReference type="Proteomes" id="UP001222027">
    <property type="component" value="Unassembled WGS sequence"/>
</dbReference>
<evidence type="ECO:0000256" key="1">
    <source>
        <dbReference type="SAM" id="MobiDB-lite"/>
    </source>
</evidence>
<keyword evidence="3" id="KW-1185">Reference proteome</keyword>
<name>A0AAV8RCU0_ENSVE</name>
<dbReference type="EMBL" id="JAQQAF010000003">
    <property type="protein sequence ID" value="KAJ8498117.1"/>
    <property type="molecule type" value="Genomic_DNA"/>
</dbReference>